<name>A0AC35TXA7_9BILA</name>
<accession>A0AC35TXA7</accession>
<organism evidence="1 2">
    <name type="scientific">Rhabditophanes sp. KR3021</name>
    <dbReference type="NCBI Taxonomy" id="114890"/>
    <lineage>
        <taxon>Eukaryota</taxon>
        <taxon>Metazoa</taxon>
        <taxon>Ecdysozoa</taxon>
        <taxon>Nematoda</taxon>
        <taxon>Chromadorea</taxon>
        <taxon>Rhabditida</taxon>
        <taxon>Tylenchina</taxon>
        <taxon>Panagrolaimomorpha</taxon>
        <taxon>Strongyloidoidea</taxon>
        <taxon>Alloionematidae</taxon>
        <taxon>Rhabditophanes</taxon>
    </lineage>
</organism>
<sequence>MAEIDTVLLKYTGPPKMYSNIQFLSNNWPKCRTCNSYKPPGTHHCSMCDNCILKMDHHCVWINQCVGDRSHRFFLLFMVSVWIGCCTIVCLGTNTFWNHACLFDCTNTFCQKGLELNYLPWYQFLCSGGNTFTILFVLVVYMLAVMLLIL</sequence>
<dbReference type="WBParaSite" id="RSKR_0000549000.1">
    <property type="protein sequence ID" value="RSKR_0000549000.1"/>
    <property type="gene ID" value="RSKR_0000549000"/>
</dbReference>
<proteinExistence type="predicted"/>
<protein>
    <submittedName>
        <fullName evidence="2">Palmitoyltransferase</fullName>
    </submittedName>
</protein>
<reference evidence="2" key="1">
    <citation type="submission" date="2016-11" db="UniProtKB">
        <authorList>
            <consortium name="WormBaseParasite"/>
        </authorList>
    </citation>
    <scope>IDENTIFICATION</scope>
    <source>
        <strain evidence="2">KR3021</strain>
    </source>
</reference>
<evidence type="ECO:0000313" key="2">
    <source>
        <dbReference type="WBParaSite" id="RSKR_0000549000.1"/>
    </source>
</evidence>
<dbReference type="Proteomes" id="UP000095286">
    <property type="component" value="Unplaced"/>
</dbReference>
<evidence type="ECO:0000313" key="1">
    <source>
        <dbReference type="Proteomes" id="UP000095286"/>
    </source>
</evidence>